<accession>A0A8R7PG18</accession>
<dbReference type="Proteomes" id="UP000015106">
    <property type="component" value="Chromosome 2"/>
</dbReference>
<reference evidence="1" key="3">
    <citation type="submission" date="2022-06" db="UniProtKB">
        <authorList>
            <consortium name="EnsemblPlants"/>
        </authorList>
    </citation>
    <scope>IDENTIFICATION</scope>
</reference>
<sequence length="42" mass="4999">MGCMHVWAVFRHLMQINSEHNHVHQARLIKMWDAINVNSELT</sequence>
<dbReference type="EnsemblPlants" id="TuG1812G0200003681.01.T02">
    <property type="protein sequence ID" value="TuG1812G0200003681.01.T02"/>
    <property type="gene ID" value="TuG1812G0200003681.01"/>
</dbReference>
<keyword evidence="2" id="KW-1185">Reference proteome</keyword>
<reference evidence="2" key="1">
    <citation type="journal article" date="2013" name="Nature">
        <title>Draft genome of the wheat A-genome progenitor Triticum urartu.</title>
        <authorList>
            <person name="Ling H.Q."/>
            <person name="Zhao S."/>
            <person name="Liu D."/>
            <person name="Wang J."/>
            <person name="Sun H."/>
            <person name="Zhang C."/>
            <person name="Fan H."/>
            <person name="Li D."/>
            <person name="Dong L."/>
            <person name="Tao Y."/>
            <person name="Gao C."/>
            <person name="Wu H."/>
            <person name="Li Y."/>
            <person name="Cui Y."/>
            <person name="Guo X."/>
            <person name="Zheng S."/>
            <person name="Wang B."/>
            <person name="Yu K."/>
            <person name="Liang Q."/>
            <person name="Yang W."/>
            <person name="Lou X."/>
            <person name="Chen J."/>
            <person name="Feng M."/>
            <person name="Jian J."/>
            <person name="Zhang X."/>
            <person name="Luo G."/>
            <person name="Jiang Y."/>
            <person name="Liu J."/>
            <person name="Wang Z."/>
            <person name="Sha Y."/>
            <person name="Zhang B."/>
            <person name="Wu H."/>
            <person name="Tang D."/>
            <person name="Shen Q."/>
            <person name="Xue P."/>
            <person name="Zou S."/>
            <person name="Wang X."/>
            <person name="Liu X."/>
            <person name="Wang F."/>
            <person name="Yang Y."/>
            <person name="An X."/>
            <person name="Dong Z."/>
            <person name="Zhang K."/>
            <person name="Zhang X."/>
            <person name="Luo M.C."/>
            <person name="Dvorak J."/>
            <person name="Tong Y."/>
            <person name="Wang J."/>
            <person name="Yang H."/>
            <person name="Li Z."/>
            <person name="Wang D."/>
            <person name="Zhang A."/>
            <person name="Wang J."/>
        </authorList>
    </citation>
    <scope>NUCLEOTIDE SEQUENCE</scope>
    <source>
        <strain evidence="2">cv. G1812</strain>
    </source>
</reference>
<organism evidence="1 2">
    <name type="scientific">Triticum urartu</name>
    <name type="common">Red wild einkorn</name>
    <name type="synonym">Crithodium urartu</name>
    <dbReference type="NCBI Taxonomy" id="4572"/>
    <lineage>
        <taxon>Eukaryota</taxon>
        <taxon>Viridiplantae</taxon>
        <taxon>Streptophyta</taxon>
        <taxon>Embryophyta</taxon>
        <taxon>Tracheophyta</taxon>
        <taxon>Spermatophyta</taxon>
        <taxon>Magnoliopsida</taxon>
        <taxon>Liliopsida</taxon>
        <taxon>Poales</taxon>
        <taxon>Poaceae</taxon>
        <taxon>BOP clade</taxon>
        <taxon>Pooideae</taxon>
        <taxon>Triticodae</taxon>
        <taxon>Triticeae</taxon>
        <taxon>Triticinae</taxon>
        <taxon>Triticum</taxon>
    </lineage>
</organism>
<dbReference type="Gramene" id="TuG1812G0200003681.01.T02">
    <property type="protein sequence ID" value="TuG1812G0200003681.01.T02"/>
    <property type="gene ID" value="TuG1812G0200003681.01"/>
</dbReference>
<protein>
    <submittedName>
        <fullName evidence="1">Uncharacterized protein</fullName>
    </submittedName>
</protein>
<evidence type="ECO:0000313" key="2">
    <source>
        <dbReference type="Proteomes" id="UP000015106"/>
    </source>
</evidence>
<name>A0A8R7PG18_TRIUA</name>
<proteinExistence type="predicted"/>
<dbReference type="AlphaFoldDB" id="A0A8R7PG18"/>
<reference evidence="1" key="2">
    <citation type="submission" date="2018-03" db="EMBL/GenBank/DDBJ databases">
        <title>The Triticum urartu genome reveals the dynamic nature of wheat genome evolution.</title>
        <authorList>
            <person name="Ling H."/>
            <person name="Ma B."/>
            <person name="Shi X."/>
            <person name="Liu H."/>
            <person name="Dong L."/>
            <person name="Sun H."/>
            <person name="Cao Y."/>
            <person name="Gao Q."/>
            <person name="Zheng S."/>
            <person name="Li Y."/>
            <person name="Yu Y."/>
            <person name="Du H."/>
            <person name="Qi M."/>
            <person name="Li Y."/>
            <person name="Yu H."/>
            <person name="Cui Y."/>
            <person name="Wang N."/>
            <person name="Chen C."/>
            <person name="Wu H."/>
            <person name="Zhao Y."/>
            <person name="Zhang J."/>
            <person name="Li Y."/>
            <person name="Zhou W."/>
            <person name="Zhang B."/>
            <person name="Hu W."/>
            <person name="Eijk M."/>
            <person name="Tang J."/>
            <person name="Witsenboer H."/>
            <person name="Zhao S."/>
            <person name="Li Z."/>
            <person name="Zhang A."/>
            <person name="Wang D."/>
            <person name="Liang C."/>
        </authorList>
    </citation>
    <scope>NUCLEOTIDE SEQUENCE [LARGE SCALE GENOMIC DNA]</scope>
    <source>
        <strain evidence="1">cv. G1812</strain>
    </source>
</reference>
<evidence type="ECO:0000313" key="1">
    <source>
        <dbReference type="EnsemblPlants" id="TuG1812G0200003681.01.T02"/>
    </source>
</evidence>